<proteinExistence type="predicted"/>
<organism evidence="1 2">
    <name type="scientific">Sphenostylis stenocarpa</name>
    <dbReference type="NCBI Taxonomy" id="92480"/>
    <lineage>
        <taxon>Eukaryota</taxon>
        <taxon>Viridiplantae</taxon>
        <taxon>Streptophyta</taxon>
        <taxon>Embryophyta</taxon>
        <taxon>Tracheophyta</taxon>
        <taxon>Spermatophyta</taxon>
        <taxon>Magnoliopsida</taxon>
        <taxon>eudicotyledons</taxon>
        <taxon>Gunneridae</taxon>
        <taxon>Pentapetalae</taxon>
        <taxon>rosids</taxon>
        <taxon>fabids</taxon>
        <taxon>Fabales</taxon>
        <taxon>Fabaceae</taxon>
        <taxon>Papilionoideae</taxon>
        <taxon>50 kb inversion clade</taxon>
        <taxon>NPAAA clade</taxon>
        <taxon>indigoferoid/millettioid clade</taxon>
        <taxon>Phaseoleae</taxon>
        <taxon>Sphenostylis</taxon>
    </lineage>
</organism>
<dbReference type="Proteomes" id="UP001189624">
    <property type="component" value="Chromosome 1"/>
</dbReference>
<sequence length="67" mass="7210">MEGTQYMKGTQELTPTVLLGVALKLNSVVVPNRKSESWIKAETLASSGNARDLGFAVPRIALLIIDP</sequence>
<protein>
    <submittedName>
        <fullName evidence="1">Uncharacterized protein</fullName>
    </submittedName>
</protein>
<name>A0AA86V1H8_9FABA</name>
<gene>
    <name evidence="1" type="ORF">AYBTSS11_LOCUS1128</name>
</gene>
<keyword evidence="2" id="KW-1185">Reference proteome</keyword>
<dbReference type="AlphaFoldDB" id="A0AA86V1H8"/>
<evidence type="ECO:0000313" key="2">
    <source>
        <dbReference type="Proteomes" id="UP001189624"/>
    </source>
</evidence>
<accession>A0AA86V1H8</accession>
<reference evidence="1" key="1">
    <citation type="submission" date="2023-10" db="EMBL/GenBank/DDBJ databases">
        <authorList>
            <person name="Domelevo Entfellner J.-B."/>
        </authorList>
    </citation>
    <scope>NUCLEOTIDE SEQUENCE</scope>
</reference>
<evidence type="ECO:0000313" key="1">
    <source>
        <dbReference type="EMBL" id="CAJ1820298.1"/>
    </source>
</evidence>
<dbReference type="Gramene" id="rna-AYBTSS11_LOCUS1128">
    <property type="protein sequence ID" value="CAJ1820298.1"/>
    <property type="gene ID" value="gene-AYBTSS11_LOCUS1128"/>
</dbReference>
<dbReference type="EMBL" id="OY731398">
    <property type="protein sequence ID" value="CAJ1820298.1"/>
    <property type="molecule type" value="Genomic_DNA"/>
</dbReference>